<name>A0A1T4MEM1_9FUSO</name>
<protein>
    <submittedName>
        <fullName evidence="3">Tripartite tricarboxylate transporter TctB family protein</fullName>
    </submittedName>
</protein>
<dbReference type="AlphaFoldDB" id="A0A1T4MEM1"/>
<dbReference type="EMBL" id="FUWX01000008">
    <property type="protein sequence ID" value="SJZ65307.1"/>
    <property type="molecule type" value="Genomic_DNA"/>
</dbReference>
<keyword evidence="4" id="KW-1185">Reference proteome</keyword>
<evidence type="ECO:0000259" key="2">
    <source>
        <dbReference type="Pfam" id="PF07331"/>
    </source>
</evidence>
<organism evidence="3 4">
    <name type="scientific">Cetobacterium ceti</name>
    <dbReference type="NCBI Taxonomy" id="180163"/>
    <lineage>
        <taxon>Bacteria</taxon>
        <taxon>Fusobacteriati</taxon>
        <taxon>Fusobacteriota</taxon>
        <taxon>Fusobacteriia</taxon>
        <taxon>Fusobacteriales</taxon>
        <taxon>Fusobacteriaceae</taxon>
        <taxon>Cetobacterium</taxon>
    </lineage>
</organism>
<sequence>MDIIFSIGLILFNIYCFFLVGVESPAPTLTELGAAFWPRIIIVLMVILLLINVVKQIKSGNHKNCEKINIGEFFKGKLFIGMVLIIFMATSMPYIGFVTGCFIFLAAYGILLGERNIIKLLLNSLIITLILYILFQGLLDIRLERGIGIFRSLALGFEGILLNIRRGL</sequence>
<keyword evidence="1" id="KW-0472">Membrane</keyword>
<dbReference type="InterPro" id="IPR009936">
    <property type="entry name" value="DUF1468"/>
</dbReference>
<reference evidence="3 4" key="1">
    <citation type="submission" date="2017-02" db="EMBL/GenBank/DDBJ databases">
        <authorList>
            <person name="Peterson S.W."/>
        </authorList>
    </citation>
    <scope>NUCLEOTIDE SEQUENCE [LARGE SCALE GENOMIC DNA]</scope>
    <source>
        <strain evidence="3 4">ATCC 700028</strain>
    </source>
</reference>
<proteinExistence type="predicted"/>
<gene>
    <name evidence="3" type="ORF">SAMN02745174_01183</name>
</gene>
<keyword evidence="1" id="KW-0812">Transmembrane</keyword>
<accession>A0A1T4MEM1</accession>
<evidence type="ECO:0000256" key="1">
    <source>
        <dbReference type="SAM" id="Phobius"/>
    </source>
</evidence>
<dbReference type="Proteomes" id="UP000191153">
    <property type="component" value="Unassembled WGS sequence"/>
</dbReference>
<dbReference type="OrthoDB" id="1957156at2"/>
<dbReference type="RefSeq" id="WP_078693678.1">
    <property type="nucleotide sequence ID" value="NZ_FUWX01000008.1"/>
</dbReference>
<feature type="domain" description="DUF1468" evidence="2">
    <location>
        <begin position="4"/>
        <end position="143"/>
    </location>
</feature>
<evidence type="ECO:0000313" key="3">
    <source>
        <dbReference type="EMBL" id="SJZ65307.1"/>
    </source>
</evidence>
<feature type="transmembrane region" description="Helical" evidence="1">
    <location>
        <begin position="117"/>
        <end position="135"/>
    </location>
</feature>
<evidence type="ECO:0000313" key="4">
    <source>
        <dbReference type="Proteomes" id="UP000191153"/>
    </source>
</evidence>
<feature type="transmembrane region" description="Helical" evidence="1">
    <location>
        <begin position="7"/>
        <end position="24"/>
    </location>
</feature>
<dbReference type="Pfam" id="PF07331">
    <property type="entry name" value="TctB"/>
    <property type="match status" value="1"/>
</dbReference>
<dbReference type="STRING" id="180163.SAMN02745174_01183"/>
<feature type="transmembrane region" description="Helical" evidence="1">
    <location>
        <begin position="36"/>
        <end position="57"/>
    </location>
</feature>
<feature type="transmembrane region" description="Helical" evidence="1">
    <location>
        <begin position="78"/>
        <end position="111"/>
    </location>
</feature>
<keyword evidence="1" id="KW-1133">Transmembrane helix</keyword>